<reference evidence="1" key="1">
    <citation type="journal article" date="2020" name="Fungal Divers.">
        <title>Resolving the Mortierellaceae phylogeny through synthesis of multi-gene phylogenetics and phylogenomics.</title>
        <authorList>
            <person name="Vandepol N."/>
            <person name="Liber J."/>
            <person name="Desiro A."/>
            <person name="Na H."/>
            <person name="Kennedy M."/>
            <person name="Barry K."/>
            <person name="Grigoriev I.V."/>
            <person name="Miller A.N."/>
            <person name="O'Donnell K."/>
            <person name="Stajich J.E."/>
            <person name="Bonito G."/>
        </authorList>
    </citation>
    <scope>NUCLEOTIDE SEQUENCE</scope>
    <source>
        <strain evidence="1">NRRL 6426</strain>
    </source>
</reference>
<keyword evidence="2" id="KW-1185">Reference proteome</keyword>
<organism evidence="1 2">
    <name type="scientific">Linnemannia schmuckeri</name>
    <dbReference type="NCBI Taxonomy" id="64567"/>
    <lineage>
        <taxon>Eukaryota</taxon>
        <taxon>Fungi</taxon>
        <taxon>Fungi incertae sedis</taxon>
        <taxon>Mucoromycota</taxon>
        <taxon>Mortierellomycotina</taxon>
        <taxon>Mortierellomycetes</taxon>
        <taxon>Mortierellales</taxon>
        <taxon>Mortierellaceae</taxon>
        <taxon>Linnemannia</taxon>
    </lineage>
</organism>
<dbReference type="Proteomes" id="UP000748756">
    <property type="component" value="Unassembled WGS sequence"/>
</dbReference>
<proteinExistence type="predicted"/>
<accession>A0A9P5V690</accession>
<name>A0A9P5V690_9FUNG</name>
<sequence>MISTISSNSISNVQGHQSSAAPPAHPMCGIYDEFVSLGKKVVVTQVGNEQWQLEYIMKFREASDLFGYENYIIARTVLNDLLHRQYMAFIMRSNSVCWAVVKYLDTERSKRDSSFNNSEWGHEAAEAFCKDNQDFPIISESEKPLTLGNLIKWAKKDKISKIMLKEKVFET</sequence>
<dbReference type="AlphaFoldDB" id="A0A9P5V690"/>
<dbReference type="OrthoDB" id="655030at2759"/>
<protein>
    <submittedName>
        <fullName evidence="1">Uncharacterized protein</fullName>
    </submittedName>
</protein>
<evidence type="ECO:0000313" key="2">
    <source>
        <dbReference type="Proteomes" id="UP000748756"/>
    </source>
</evidence>
<gene>
    <name evidence="1" type="ORF">BG015_002327</name>
</gene>
<evidence type="ECO:0000313" key="1">
    <source>
        <dbReference type="EMBL" id="KAF9138599.1"/>
    </source>
</evidence>
<dbReference type="EMBL" id="JAAAUQ010001456">
    <property type="protein sequence ID" value="KAF9138599.1"/>
    <property type="molecule type" value="Genomic_DNA"/>
</dbReference>
<comment type="caution">
    <text evidence="1">The sequence shown here is derived from an EMBL/GenBank/DDBJ whole genome shotgun (WGS) entry which is preliminary data.</text>
</comment>